<reference evidence="1" key="2">
    <citation type="submission" date="2020-09" db="EMBL/GenBank/DDBJ databases">
        <authorList>
            <person name="Sun Q."/>
            <person name="Ohkuma M."/>
        </authorList>
    </citation>
    <scope>NUCLEOTIDE SEQUENCE</scope>
    <source>
        <strain evidence="1">JCM 3051</strain>
    </source>
</reference>
<dbReference type="EMBL" id="BMPT01000021">
    <property type="protein sequence ID" value="GGM39907.1"/>
    <property type="molecule type" value="Genomic_DNA"/>
</dbReference>
<name>A0A8H9L7C6_9MICO</name>
<evidence type="ECO:0000313" key="2">
    <source>
        <dbReference type="Proteomes" id="UP000655589"/>
    </source>
</evidence>
<dbReference type="Proteomes" id="UP000655589">
    <property type="component" value="Unassembled WGS sequence"/>
</dbReference>
<organism evidence="1 2">
    <name type="scientific">Promicromonospora citrea</name>
    <dbReference type="NCBI Taxonomy" id="43677"/>
    <lineage>
        <taxon>Bacteria</taxon>
        <taxon>Bacillati</taxon>
        <taxon>Actinomycetota</taxon>
        <taxon>Actinomycetes</taxon>
        <taxon>Micrococcales</taxon>
        <taxon>Promicromonosporaceae</taxon>
        <taxon>Promicromonospora</taxon>
    </lineage>
</organism>
<gene>
    <name evidence="1" type="ORF">GCM10010102_39440</name>
</gene>
<protein>
    <submittedName>
        <fullName evidence="1">Uncharacterized protein</fullName>
    </submittedName>
</protein>
<dbReference type="AlphaFoldDB" id="A0A8H9L7C6"/>
<reference evidence="1" key="1">
    <citation type="journal article" date="2014" name="Int. J. Syst. Evol. Microbiol.">
        <title>Complete genome sequence of Corynebacterium casei LMG S-19264T (=DSM 44701T), isolated from a smear-ripened cheese.</title>
        <authorList>
            <consortium name="US DOE Joint Genome Institute (JGI-PGF)"/>
            <person name="Walter F."/>
            <person name="Albersmeier A."/>
            <person name="Kalinowski J."/>
            <person name="Ruckert C."/>
        </authorList>
    </citation>
    <scope>NUCLEOTIDE SEQUENCE</scope>
    <source>
        <strain evidence="1">JCM 3051</strain>
    </source>
</reference>
<proteinExistence type="predicted"/>
<accession>A0A8H9L7C6</accession>
<keyword evidence="2" id="KW-1185">Reference proteome</keyword>
<sequence length="59" mass="5961">MATAMYHHVALMLRVSRSAAVAPGSGEGSVGPGLLLIRPGYGHDTCHGRGCAGVRGTVT</sequence>
<evidence type="ECO:0000313" key="1">
    <source>
        <dbReference type="EMBL" id="GGM39907.1"/>
    </source>
</evidence>
<comment type="caution">
    <text evidence="1">The sequence shown here is derived from an EMBL/GenBank/DDBJ whole genome shotgun (WGS) entry which is preliminary data.</text>
</comment>